<sequence length="107" mass="11677">MVASGCAMPCPRPETESLLFPGFSSQSLFVHQLISSKLILVMYLRLLGMARDSFLPSGGSLPLLGVSHYRFTFTTGVDDTGTLNPVDTKDPCRSSPYPCMARIFRTA</sequence>
<proteinExistence type="predicted"/>
<dbReference type="Proteomes" id="UP000887565">
    <property type="component" value="Unplaced"/>
</dbReference>
<evidence type="ECO:0000313" key="1">
    <source>
        <dbReference type="Proteomes" id="UP000887565"/>
    </source>
</evidence>
<dbReference type="AlphaFoldDB" id="A0A915JDN7"/>
<name>A0A915JDN7_ROMCU</name>
<dbReference type="WBParaSite" id="nRc.2.0.1.t24287-RA">
    <property type="protein sequence ID" value="nRc.2.0.1.t24287-RA"/>
    <property type="gene ID" value="nRc.2.0.1.g24287"/>
</dbReference>
<reference evidence="2" key="1">
    <citation type="submission" date="2022-11" db="UniProtKB">
        <authorList>
            <consortium name="WormBaseParasite"/>
        </authorList>
    </citation>
    <scope>IDENTIFICATION</scope>
</reference>
<accession>A0A915JDN7</accession>
<protein>
    <submittedName>
        <fullName evidence="2">Uncharacterized protein</fullName>
    </submittedName>
</protein>
<evidence type="ECO:0000313" key="2">
    <source>
        <dbReference type="WBParaSite" id="nRc.2.0.1.t24287-RA"/>
    </source>
</evidence>
<keyword evidence="1" id="KW-1185">Reference proteome</keyword>
<organism evidence="1 2">
    <name type="scientific">Romanomermis culicivorax</name>
    <name type="common">Nematode worm</name>
    <dbReference type="NCBI Taxonomy" id="13658"/>
    <lineage>
        <taxon>Eukaryota</taxon>
        <taxon>Metazoa</taxon>
        <taxon>Ecdysozoa</taxon>
        <taxon>Nematoda</taxon>
        <taxon>Enoplea</taxon>
        <taxon>Dorylaimia</taxon>
        <taxon>Mermithida</taxon>
        <taxon>Mermithoidea</taxon>
        <taxon>Mermithidae</taxon>
        <taxon>Romanomermis</taxon>
    </lineage>
</organism>